<protein>
    <submittedName>
        <fullName evidence="1">Nadh dehydrogenase</fullName>
    </submittedName>
</protein>
<dbReference type="AlphaFoldDB" id="A0A2U1NPB1"/>
<dbReference type="OrthoDB" id="37721at2759"/>
<dbReference type="Proteomes" id="UP000245207">
    <property type="component" value="Unassembled WGS sequence"/>
</dbReference>
<organism evidence="1 2">
    <name type="scientific">Artemisia annua</name>
    <name type="common">Sweet wormwood</name>
    <dbReference type="NCBI Taxonomy" id="35608"/>
    <lineage>
        <taxon>Eukaryota</taxon>
        <taxon>Viridiplantae</taxon>
        <taxon>Streptophyta</taxon>
        <taxon>Embryophyta</taxon>
        <taxon>Tracheophyta</taxon>
        <taxon>Spermatophyta</taxon>
        <taxon>Magnoliopsida</taxon>
        <taxon>eudicotyledons</taxon>
        <taxon>Gunneridae</taxon>
        <taxon>Pentapetalae</taxon>
        <taxon>asterids</taxon>
        <taxon>campanulids</taxon>
        <taxon>Asterales</taxon>
        <taxon>Asteraceae</taxon>
        <taxon>Asteroideae</taxon>
        <taxon>Anthemideae</taxon>
        <taxon>Artemisiinae</taxon>
        <taxon>Artemisia</taxon>
    </lineage>
</organism>
<name>A0A2U1NPB1_ARTAN</name>
<accession>A0A2U1NPB1</accession>
<dbReference type="STRING" id="35608.A0A2U1NPB1"/>
<evidence type="ECO:0000313" key="2">
    <source>
        <dbReference type="Proteomes" id="UP000245207"/>
    </source>
</evidence>
<comment type="caution">
    <text evidence="1">The sequence shown here is derived from an EMBL/GenBank/DDBJ whole genome shotgun (WGS) entry which is preliminary data.</text>
</comment>
<dbReference type="EMBL" id="PKPP01002424">
    <property type="protein sequence ID" value="PWA75349.1"/>
    <property type="molecule type" value="Genomic_DNA"/>
</dbReference>
<proteinExistence type="predicted"/>
<sequence length="148" mass="16498">MNEASTNGTSMYPNVVNNKATDPVLFNSFDMLSTVDNDDDAAISCGYSAKNDKVGSNDINLVDLRNSFEALMEKDNVIANVGTSTGETIANVGSSMRLGRPQILPLSKSYVEVRYDDPEKRVVFEPIEMTQEFRYFDYSSLWEQRSNG</sequence>
<gene>
    <name evidence="1" type="ORF">CTI12_AA243500</name>
</gene>
<dbReference type="PANTHER" id="PTHR10884:SF14">
    <property type="entry name" value="NADH DEHYDROGENASE [UBIQUINONE] IRON-SULFUR PROTEIN 3, MITOCHONDRIAL"/>
    <property type="match status" value="1"/>
</dbReference>
<evidence type="ECO:0000313" key="1">
    <source>
        <dbReference type="EMBL" id="PWA75349.1"/>
    </source>
</evidence>
<keyword evidence="2" id="KW-1185">Reference proteome</keyword>
<dbReference type="PANTHER" id="PTHR10884">
    <property type="entry name" value="NADH DEHYDROGENASE UBIQUINONE IRON-SULFUR PROTEIN 3"/>
    <property type="match status" value="1"/>
</dbReference>
<reference evidence="1 2" key="1">
    <citation type="journal article" date="2018" name="Mol. Plant">
        <title>The genome of Artemisia annua provides insight into the evolution of Asteraceae family and artemisinin biosynthesis.</title>
        <authorList>
            <person name="Shen Q."/>
            <person name="Zhang L."/>
            <person name="Liao Z."/>
            <person name="Wang S."/>
            <person name="Yan T."/>
            <person name="Shi P."/>
            <person name="Liu M."/>
            <person name="Fu X."/>
            <person name="Pan Q."/>
            <person name="Wang Y."/>
            <person name="Lv Z."/>
            <person name="Lu X."/>
            <person name="Zhang F."/>
            <person name="Jiang W."/>
            <person name="Ma Y."/>
            <person name="Chen M."/>
            <person name="Hao X."/>
            <person name="Li L."/>
            <person name="Tang Y."/>
            <person name="Lv G."/>
            <person name="Zhou Y."/>
            <person name="Sun X."/>
            <person name="Brodelius P.E."/>
            <person name="Rose J.K.C."/>
            <person name="Tang K."/>
        </authorList>
    </citation>
    <scope>NUCLEOTIDE SEQUENCE [LARGE SCALE GENOMIC DNA]</scope>
    <source>
        <strain evidence="2">cv. Huhao1</strain>
        <tissue evidence="1">Leaf</tissue>
    </source>
</reference>